<comment type="caution">
    <text evidence="1">The sequence shown here is derived from an EMBL/GenBank/DDBJ whole genome shotgun (WGS) entry which is preliminary data.</text>
</comment>
<name>A0AA88LRR8_CHASR</name>
<reference evidence="1" key="1">
    <citation type="submission" date="2023-07" db="EMBL/GenBank/DDBJ databases">
        <title>Chromosome-level Genome Assembly of Striped Snakehead (Channa striata).</title>
        <authorList>
            <person name="Liu H."/>
        </authorList>
    </citation>
    <scope>NUCLEOTIDE SEQUENCE</scope>
    <source>
        <strain evidence="1">Gz</strain>
        <tissue evidence="1">Muscle</tissue>
    </source>
</reference>
<dbReference type="EMBL" id="JAUPFM010000018">
    <property type="protein sequence ID" value="KAK2822776.1"/>
    <property type="molecule type" value="Genomic_DNA"/>
</dbReference>
<proteinExistence type="predicted"/>
<dbReference type="AlphaFoldDB" id="A0AA88LRR8"/>
<organism evidence="1 2">
    <name type="scientific">Channa striata</name>
    <name type="common">Snakehead murrel</name>
    <name type="synonym">Ophicephalus striatus</name>
    <dbReference type="NCBI Taxonomy" id="64152"/>
    <lineage>
        <taxon>Eukaryota</taxon>
        <taxon>Metazoa</taxon>
        <taxon>Chordata</taxon>
        <taxon>Craniata</taxon>
        <taxon>Vertebrata</taxon>
        <taxon>Euteleostomi</taxon>
        <taxon>Actinopterygii</taxon>
        <taxon>Neopterygii</taxon>
        <taxon>Teleostei</taxon>
        <taxon>Neoteleostei</taxon>
        <taxon>Acanthomorphata</taxon>
        <taxon>Anabantaria</taxon>
        <taxon>Anabantiformes</taxon>
        <taxon>Channoidei</taxon>
        <taxon>Channidae</taxon>
        <taxon>Channa</taxon>
    </lineage>
</organism>
<dbReference type="Proteomes" id="UP001187415">
    <property type="component" value="Unassembled WGS sequence"/>
</dbReference>
<accession>A0AA88LRR8</accession>
<sequence>MRFPVIVSKKGRAAAFPPLWSYSLAVLNTFRTDNVETAILRFRKVFNRVYAQKNAAMMDEEMTCKWGGCSSFARPSLWLRVEVSLGKILPEGQETSEWTRPLPPPSAHLLGR</sequence>
<evidence type="ECO:0000313" key="1">
    <source>
        <dbReference type="EMBL" id="KAK2822776.1"/>
    </source>
</evidence>
<evidence type="ECO:0000313" key="2">
    <source>
        <dbReference type="Proteomes" id="UP001187415"/>
    </source>
</evidence>
<gene>
    <name evidence="1" type="ORF">Q5P01_022841</name>
</gene>
<protein>
    <submittedName>
        <fullName evidence="1">Uncharacterized protein</fullName>
    </submittedName>
</protein>
<keyword evidence="2" id="KW-1185">Reference proteome</keyword>